<evidence type="ECO:0000256" key="1">
    <source>
        <dbReference type="ARBA" id="ARBA00004651"/>
    </source>
</evidence>
<feature type="transmembrane region" description="Helical" evidence="6">
    <location>
        <begin position="87"/>
        <end position="107"/>
    </location>
</feature>
<feature type="transmembrane region" description="Helical" evidence="6">
    <location>
        <begin position="43"/>
        <end position="66"/>
    </location>
</feature>
<feature type="transmembrane region" description="Helical" evidence="6">
    <location>
        <begin position="113"/>
        <end position="138"/>
    </location>
</feature>
<evidence type="ECO:0000313" key="8">
    <source>
        <dbReference type="Proteomes" id="UP001456307"/>
    </source>
</evidence>
<evidence type="ECO:0000256" key="6">
    <source>
        <dbReference type="SAM" id="Phobius"/>
    </source>
</evidence>
<gene>
    <name evidence="7" type="ORF">AAVZ08_00470</name>
</gene>
<name>A0ABV0I2F5_9LACO</name>
<feature type="transmembrane region" description="Helical" evidence="6">
    <location>
        <begin position="285"/>
        <end position="307"/>
    </location>
</feature>
<keyword evidence="8" id="KW-1185">Reference proteome</keyword>
<dbReference type="CDD" id="cd13128">
    <property type="entry name" value="MATE_Wzx_like"/>
    <property type="match status" value="1"/>
</dbReference>
<reference evidence="7 8" key="1">
    <citation type="submission" date="2024-04" db="EMBL/GenBank/DDBJ databases">
        <title>Limosilactobacillus allomucosae sp. nov., a novel species isolated from wild boar faecal samples as potential probiotics for domestic pigs.</title>
        <authorList>
            <person name="Chen B."/>
        </authorList>
    </citation>
    <scope>NUCLEOTIDE SEQUENCE [LARGE SCALE GENOMIC DNA]</scope>
    <source>
        <strain evidence="7 8">WILCCON 0055</strain>
    </source>
</reference>
<evidence type="ECO:0000256" key="3">
    <source>
        <dbReference type="ARBA" id="ARBA00022692"/>
    </source>
</evidence>
<comment type="subcellular location">
    <subcellularLocation>
        <location evidence="1">Cell membrane</location>
        <topology evidence="1">Multi-pass membrane protein</topology>
    </subcellularLocation>
</comment>
<dbReference type="EMBL" id="JBCNVT010000001">
    <property type="protein sequence ID" value="MEO5285124.1"/>
    <property type="molecule type" value="Genomic_DNA"/>
</dbReference>
<organism evidence="7 8">
    <name type="scientific">Limosilactobacillus allomucosae</name>
    <dbReference type="NCBI Taxonomy" id="3142938"/>
    <lineage>
        <taxon>Bacteria</taxon>
        <taxon>Bacillati</taxon>
        <taxon>Bacillota</taxon>
        <taxon>Bacilli</taxon>
        <taxon>Lactobacillales</taxon>
        <taxon>Lactobacillaceae</taxon>
        <taxon>Limosilactobacillus</taxon>
    </lineage>
</organism>
<dbReference type="InterPro" id="IPR050833">
    <property type="entry name" value="Poly_Biosynth_Transport"/>
</dbReference>
<protein>
    <submittedName>
        <fullName evidence="7">Flippase</fullName>
    </submittedName>
</protein>
<feature type="transmembrane region" description="Helical" evidence="6">
    <location>
        <begin position="447"/>
        <end position="466"/>
    </location>
</feature>
<feature type="transmembrane region" description="Helical" evidence="6">
    <location>
        <begin position="358"/>
        <end position="379"/>
    </location>
</feature>
<evidence type="ECO:0000256" key="2">
    <source>
        <dbReference type="ARBA" id="ARBA00022475"/>
    </source>
</evidence>
<feature type="transmembrane region" description="Helical" evidence="6">
    <location>
        <begin position="145"/>
        <end position="163"/>
    </location>
</feature>
<keyword evidence="5 6" id="KW-0472">Membrane</keyword>
<keyword evidence="4 6" id="KW-1133">Transmembrane helix</keyword>
<proteinExistence type="predicted"/>
<dbReference type="PANTHER" id="PTHR30250:SF11">
    <property type="entry name" value="O-ANTIGEN TRANSPORTER-RELATED"/>
    <property type="match status" value="1"/>
</dbReference>
<evidence type="ECO:0000313" key="7">
    <source>
        <dbReference type="EMBL" id="MEO5285124.1"/>
    </source>
</evidence>
<feature type="transmembrane region" description="Helical" evidence="6">
    <location>
        <begin position="423"/>
        <end position="441"/>
    </location>
</feature>
<evidence type="ECO:0000256" key="5">
    <source>
        <dbReference type="ARBA" id="ARBA00023136"/>
    </source>
</evidence>
<keyword evidence="2" id="KW-1003">Cell membrane</keyword>
<accession>A0ABV0I2F5</accession>
<feature type="transmembrane region" description="Helical" evidence="6">
    <location>
        <begin position="251"/>
        <end position="273"/>
    </location>
</feature>
<comment type="caution">
    <text evidence="7">The sequence shown here is derived from an EMBL/GenBank/DDBJ whole genome shotgun (WGS) entry which is preliminary data.</text>
</comment>
<feature type="transmembrane region" description="Helical" evidence="6">
    <location>
        <begin position="169"/>
        <end position="191"/>
    </location>
</feature>
<dbReference type="Proteomes" id="UP001456307">
    <property type="component" value="Unassembled WGS sequence"/>
</dbReference>
<dbReference type="InterPro" id="IPR002797">
    <property type="entry name" value="Polysacc_synth"/>
</dbReference>
<keyword evidence="3 6" id="KW-0812">Transmembrane</keyword>
<feature type="transmembrane region" description="Helical" evidence="6">
    <location>
        <begin position="327"/>
        <end position="351"/>
    </location>
</feature>
<dbReference type="Pfam" id="PF01943">
    <property type="entry name" value="Polysacc_synt"/>
    <property type="match status" value="1"/>
</dbReference>
<feature type="transmembrane region" description="Helical" evidence="6">
    <location>
        <begin position="12"/>
        <end position="31"/>
    </location>
</feature>
<dbReference type="PANTHER" id="PTHR30250">
    <property type="entry name" value="PST FAMILY PREDICTED COLANIC ACID TRANSPORTER"/>
    <property type="match status" value="1"/>
</dbReference>
<dbReference type="RefSeq" id="WP_347985201.1">
    <property type="nucleotide sequence ID" value="NZ_JBCNVT010000001.1"/>
</dbReference>
<sequence>MKNKSLGLNAIFNGLQSMLNMLFPLITFPYISRVLSVDGVGKYNFASSINSYFLMIAALGISTFAVREGAKLRDDRKKISEFASKIFTVNLISTFISYFLLLLLLLIPSLHTYIVAILIFSIQIFFTTLGVDWMYIIFEEYGYITARNIIFKIISIILLFIFVRNTDDYLNYVAITVFATAGSNILNFFHAKKFCDIKINFKIDWSKYLPPILIIFASNAAIQIYTSSDITILGFLKNDYVVGIYSASTRIYNVINSTLISVTAVVIPRLAMLMGKKRMREYYRLLKQVINIIFILYIPAILGIFMVSGDIVKLLSGNNYLRSVSSLRILCFALLFSALAGTVNQCVLLPAKRENKSLISTMISAGVNIGLNFILIPIFSENGSALTTVIAEFTTLSLMIYYGRDILLGIFNDMRTFKNIEQIFLASIFVIVLCWCCQLFITNLILRLFMSVVSSGLAYVTILYTLKNEIVCDFVDQIKFNIKK</sequence>
<feature type="transmembrane region" description="Helical" evidence="6">
    <location>
        <begin position="212"/>
        <end position="236"/>
    </location>
</feature>
<evidence type="ECO:0000256" key="4">
    <source>
        <dbReference type="ARBA" id="ARBA00022989"/>
    </source>
</evidence>
<feature type="transmembrane region" description="Helical" evidence="6">
    <location>
        <begin position="385"/>
        <end position="402"/>
    </location>
</feature>